<protein>
    <submittedName>
        <fullName evidence="2">Uncharacterized protein</fullName>
    </submittedName>
</protein>
<dbReference type="Proteomes" id="UP001530400">
    <property type="component" value="Unassembled WGS sequence"/>
</dbReference>
<feature type="compositionally biased region" description="Basic and acidic residues" evidence="1">
    <location>
        <begin position="317"/>
        <end position="326"/>
    </location>
</feature>
<dbReference type="AlphaFoldDB" id="A0ABD3Q6R6"/>
<feature type="compositionally biased region" description="Basic residues" evidence="1">
    <location>
        <begin position="327"/>
        <end position="339"/>
    </location>
</feature>
<feature type="region of interest" description="Disordered" evidence="1">
    <location>
        <begin position="298"/>
        <end position="352"/>
    </location>
</feature>
<proteinExistence type="predicted"/>
<dbReference type="EMBL" id="JALLPJ020000309">
    <property type="protein sequence ID" value="KAL3795865.1"/>
    <property type="molecule type" value="Genomic_DNA"/>
</dbReference>
<name>A0ABD3Q6R6_9STRA</name>
<comment type="caution">
    <text evidence="2">The sequence shown here is derived from an EMBL/GenBank/DDBJ whole genome shotgun (WGS) entry which is preliminary data.</text>
</comment>
<organism evidence="2 3">
    <name type="scientific">Cyclotella atomus</name>
    <dbReference type="NCBI Taxonomy" id="382360"/>
    <lineage>
        <taxon>Eukaryota</taxon>
        <taxon>Sar</taxon>
        <taxon>Stramenopiles</taxon>
        <taxon>Ochrophyta</taxon>
        <taxon>Bacillariophyta</taxon>
        <taxon>Coscinodiscophyceae</taxon>
        <taxon>Thalassiosirophycidae</taxon>
        <taxon>Stephanodiscales</taxon>
        <taxon>Stephanodiscaceae</taxon>
        <taxon>Cyclotella</taxon>
    </lineage>
</organism>
<gene>
    <name evidence="2" type="ORF">ACHAWO_010157</name>
</gene>
<evidence type="ECO:0000313" key="2">
    <source>
        <dbReference type="EMBL" id="KAL3795865.1"/>
    </source>
</evidence>
<evidence type="ECO:0000256" key="1">
    <source>
        <dbReference type="SAM" id="MobiDB-lite"/>
    </source>
</evidence>
<feature type="compositionally biased region" description="Polar residues" evidence="1">
    <location>
        <begin position="340"/>
        <end position="352"/>
    </location>
</feature>
<evidence type="ECO:0000313" key="3">
    <source>
        <dbReference type="Proteomes" id="UP001530400"/>
    </source>
</evidence>
<accession>A0ABD3Q6R6</accession>
<reference evidence="2 3" key="1">
    <citation type="submission" date="2024-10" db="EMBL/GenBank/DDBJ databases">
        <title>Updated reference genomes for cyclostephanoid diatoms.</title>
        <authorList>
            <person name="Roberts W.R."/>
            <person name="Alverson A.J."/>
        </authorList>
    </citation>
    <scope>NUCLEOTIDE SEQUENCE [LARGE SCALE GENOMIC DNA]</scope>
    <source>
        <strain evidence="2 3">AJA010-31</strain>
    </source>
</reference>
<feature type="compositionally biased region" description="Basic residues" evidence="1">
    <location>
        <begin position="55"/>
        <end position="74"/>
    </location>
</feature>
<feature type="region of interest" description="Disordered" evidence="1">
    <location>
        <begin position="34"/>
        <end position="77"/>
    </location>
</feature>
<keyword evidence="3" id="KW-1185">Reference proteome</keyword>
<sequence length="352" mass="41083">MIKAVAIRTSTHRLSRSEACTSVYFQYKAQTRRFSSPSSQLDGHSHSESNGKYSSNHRKRRVHSQGRSRRKLAVKQRDKEVLSKQIEDAEELENLTDAHQDNESTHEIDYSIPRYHENDNWHILKIEQGIPMGNPIRQAYIDSQIKWKYPRTLEGWRICFRRAWNTYLWTWEGTLLSEKKRDEHGNIIGVLKKEEDEDEESTTRETMKEKATDVAMHVSENVQKNVATIQQEAPKLLETAQRLTGITSKEELKQWATDQLKLGTECLSMFMKGYREGRDKEVDNMLHEYFKEMDEEKQTASEALESNDMESMVNEAPKSKARDSRPWGRKARRQQKRANKQSSVEETAETAS</sequence>